<sequence>MKKRERMAAQIFIDVNLSSSRREGVCRLALSIRVVSLRVAMPKALPLVEKALRCATRFLVTLVDLLPLRYQN</sequence>
<evidence type="ECO:0000313" key="2">
    <source>
        <dbReference type="Proteomes" id="UP000623440"/>
    </source>
</evidence>
<dbReference type="Proteomes" id="UP000623440">
    <property type="component" value="Unassembled WGS sequence"/>
</dbReference>
<protein>
    <submittedName>
        <fullName evidence="1">Uncharacterized protein</fullName>
    </submittedName>
</protein>
<evidence type="ECO:0000313" key="1">
    <source>
        <dbReference type="EMBL" id="MBD2528150.1"/>
    </source>
</evidence>
<reference evidence="1 2" key="1">
    <citation type="journal article" date="2020" name="ISME J.">
        <title>Comparative genomics reveals insights into cyanobacterial evolution and habitat adaptation.</title>
        <authorList>
            <person name="Chen M.Y."/>
            <person name="Teng W.K."/>
            <person name="Zhao L."/>
            <person name="Hu C.X."/>
            <person name="Zhou Y.K."/>
            <person name="Han B.P."/>
            <person name="Song L.R."/>
            <person name="Shu W.S."/>
        </authorList>
    </citation>
    <scope>NUCLEOTIDE SEQUENCE [LARGE SCALE GENOMIC DNA]</scope>
    <source>
        <strain evidence="1 2">FACHB-838</strain>
    </source>
</reference>
<accession>A0ABR8DJ57</accession>
<comment type="caution">
    <text evidence="1">The sequence shown here is derived from an EMBL/GenBank/DDBJ whole genome shotgun (WGS) entry which is preliminary data.</text>
</comment>
<keyword evidence="2" id="KW-1185">Reference proteome</keyword>
<dbReference type="EMBL" id="JACJSI010000001">
    <property type="protein sequence ID" value="MBD2528150.1"/>
    <property type="molecule type" value="Genomic_DNA"/>
</dbReference>
<name>A0ABR8DJ57_9NOSO</name>
<proteinExistence type="predicted"/>
<organism evidence="1 2">
    <name type="scientific">Nostoc flagelliforme FACHB-838</name>
    <dbReference type="NCBI Taxonomy" id="2692904"/>
    <lineage>
        <taxon>Bacteria</taxon>
        <taxon>Bacillati</taxon>
        <taxon>Cyanobacteriota</taxon>
        <taxon>Cyanophyceae</taxon>
        <taxon>Nostocales</taxon>
        <taxon>Nostocaceae</taxon>
        <taxon>Nostoc</taxon>
    </lineage>
</organism>
<gene>
    <name evidence="1" type="ORF">H6G97_00680</name>
</gene>
<dbReference type="RefSeq" id="WP_190938828.1">
    <property type="nucleotide sequence ID" value="NZ_JACJSI010000001.1"/>
</dbReference>